<accession>A0AAQ3WWW7</accession>
<keyword evidence="2" id="KW-1185">Reference proteome</keyword>
<evidence type="ECO:0000313" key="2">
    <source>
        <dbReference type="Proteomes" id="UP001341281"/>
    </source>
</evidence>
<proteinExistence type="predicted"/>
<protein>
    <submittedName>
        <fullName evidence="1">Uncharacterized protein</fullName>
    </submittedName>
</protein>
<gene>
    <name evidence="1" type="ORF">U9M48_025177</name>
</gene>
<dbReference type="AlphaFoldDB" id="A0AAQ3WWW7"/>
<sequence>MRPRPDTHALSSIYTPVHSSPWPINRSSLSTHSLLAATAEPSDAILRQIHRCSPATSIHQI</sequence>
<name>A0AAQ3WWW7_PASNO</name>
<dbReference type="EMBL" id="CP144749">
    <property type="protein sequence ID" value="WVZ77293.1"/>
    <property type="molecule type" value="Genomic_DNA"/>
</dbReference>
<organism evidence="1 2">
    <name type="scientific">Paspalum notatum var. saurae</name>
    <dbReference type="NCBI Taxonomy" id="547442"/>
    <lineage>
        <taxon>Eukaryota</taxon>
        <taxon>Viridiplantae</taxon>
        <taxon>Streptophyta</taxon>
        <taxon>Embryophyta</taxon>
        <taxon>Tracheophyta</taxon>
        <taxon>Spermatophyta</taxon>
        <taxon>Magnoliopsida</taxon>
        <taxon>Liliopsida</taxon>
        <taxon>Poales</taxon>
        <taxon>Poaceae</taxon>
        <taxon>PACMAD clade</taxon>
        <taxon>Panicoideae</taxon>
        <taxon>Andropogonodae</taxon>
        <taxon>Paspaleae</taxon>
        <taxon>Paspalinae</taxon>
        <taxon>Paspalum</taxon>
    </lineage>
</organism>
<evidence type="ECO:0000313" key="1">
    <source>
        <dbReference type="EMBL" id="WVZ77293.1"/>
    </source>
</evidence>
<dbReference type="Proteomes" id="UP001341281">
    <property type="component" value="Chromosome 05"/>
</dbReference>
<reference evidence="1 2" key="1">
    <citation type="submission" date="2024-02" db="EMBL/GenBank/DDBJ databases">
        <title>High-quality chromosome-scale genome assembly of Pensacola bahiagrass (Paspalum notatum Flugge var. saurae).</title>
        <authorList>
            <person name="Vega J.M."/>
            <person name="Podio M."/>
            <person name="Orjuela J."/>
            <person name="Siena L.A."/>
            <person name="Pessino S.C."/>
            <person name="Combes M.C."/>
            <person name="Mariac C."/>
            <person name="Albertini E."/>
            <person name="Pupilli F."/>
            <person name="Ortiz J.P.A."/>
            <person name="Leblanc O."/>
        </authorList>
    </citation>
    <scope>NUCLEOTIDE SEQUENCE [LARGE SCALE GENOMIC DNA]</scope>
    <source>
        <strain evidence="1">R1</strain>
        <tissue evidence="1">Leaf</tissue>
    </source>
</reference>